<keyword evidence="1" id="KW-0479">Metal-binding</keyword>
<dbReference type="OrthoDB" id="5855668at2759"/>
<keyword evidence="7" id="KW-1185">Reference proteome</keyword>
<keyword evidence="2 4" id="KW-0863">Zinc-finger</keyword>
<dbReference type="InterPro" id="IPR002893">
    <property type="entry name" value="Znf_MYND"/>
</dbReference>
<evidence type="ECO:0000256" key="4">
    <source>
        <dbReference type="PROSITE-ProRule" id="PRU00134"/>
    </source>
</evidence>
<sequence length="177" mass="19582">MVLHIYHAAVGEKEFQFSTEINRLTPELYEADVNKAVEEVSSTILEQLTGEDAMCCTCKTAPATRLLHHTMLFAETFPPRVEDLPQPLCNSENCEVVAKANYMMDMEDATAAQGRPSPNGCFRCHKGANGVVMAAPLLRCSRCKVAKYCTAECQKADWRVHKQVCTPGEVVAEGTRK</sequence>
<dbReference type="OMA" id="CTCKTAP"/>
<evidence type="ECO:0000256" key="2">
    <source>
        <dbReference type="ARBA" id="ARBA00022771"/>
    </source>
</evidence>
<dbReference type="AlphaFoldDB" id="A0A0N1IL36"/>
<dbReference type="Pfam" id="PF01753">
    <property type="entry name" value="zf-MYND"/>
    <property type="match status" value="1"/>
</dbReference>
<accession>A0A0N1IL36</accession>
<dbReference type="EMBL" id="LJSK01000079">
    <property type="protein sequence ID" value="KPI87624.1"/>
    <property type="molecule type" value="Genomic_DNA"/>
</dbReference>
<proteinExistence type="predicted"/>
<dbReference type="Proteomes" id="UP000038009">
    <property type="component" value="Unassembled WGS sequence"/>
</dbReference>
<dbReference type="SUPFAM" id="SSF144232">
    <property type="entry name" value="HIT/MYND zinc finger-like"/>
    <property type="match status" value="1"/>
</dbReference>
<evidence type="ECO:0000256" key="3">
    <source>
        <dbReference type="ARBA" id="ARBA00022833"/>
    </source>
</evidence>
<dbReference type="PROSITE" id="PS01360">
    <property type="entry name" value="ZF_MYND_1"/>
    <property type="match status" value="1"/>
</dbReference>
<name>A0A0N1IL36_LEPSE</name>
<organism evidence="6 7">
    <name type="scientific">Leptomonas seymouri</name>
    <dbReference type="NCBI Taxonomy" id="5684"/>
    <lineage>
        <taxon>Eukaryota</taxon>
        <taxon>Discoba</taxon>
        <taxon>Euglenozoa</taxon>
        <taxon>Kinetoplastea</taxon>
        <taxon>Metakinetoplastina</taxon>
        <taxon>Trypanosomatida</taxon>
        <taxon>Trypanosomatidae</taxon>
        <taxon>Leishmaniinae</taxon>
        <taxon>Leptomonas</taxon>
    </lineage>
</organism>
<evidence type="ECO:0000313" key="7">
    <source>
        <dbReference type="Proteomes" id="UP000038009"/>
    </source>
</evidence>
<evidence type="ECO:0000313" key="6">
    <source>
        <dbReference type="EMBL" id="KPI87624.1"/>
    </source>
</evidence>
<evidence type="ECO:0000259" key="5">
    <source>
        <dbReference type="PROSITE" id="PS50865"/>
    </source>
</evidence>
<reference evidence="6 7" key="1">
    <citation type="journal article" date="2015" name="PLoS Pathog.">
        <title>Leptomonas seymouri: Adaptations to the Dixenous Life Cycle Analyzed by Genome Sequencing, Transcriptome Profiling and Co-infection with Leishmania donovani.</title>
        <authorList>
            <person name="Kraeva N."/>
            <person name="Butenko A."/>
            <person name="Hlavacova J."/>
            <person name="Kostygov A."/>
            <person name="Myskova J."/>
            <person name="Grybchuk D."/>
            <person name="Lestinova T."/>
            <person name="Votypka J."/>
            <person name="Volf P."/>
            <person name="Opperdoes F."/>
            <person name="Flegontov P."/>
            <person name="Lukes J."/>
            <person name="Yurchenko V."/>
        </authorList>
    </citation>
    <scope>NUCLEOTIDE SEQUENCE [LARGE SCALE GENOMIC DNA]</scope>
    <source>
        <strain evidence="6 7">ATCC 30220</strain>
    </source>
</reference>
<keyword evidence="3" id="KW-0862">Zinc</keyword>
<protein>
    <submittedName>
        <fullName evidence="6">MYND finger domain-like protein</fullName>
    </submittedName>
</protein>
<comment type="caution">
    <text evidence="6">The sequence shown here is derived from an EMBL/GenBank/DDBJ whole genome shotgun (WGS) entry which is preliminary data.</text>
</comment>
<dbReference type="VEuPathDB" id="TriTrypDB:Lsey_0079_0100"/>
<feature type="domain" description="MYND-type" evidence="5">
    <location>
        <begin position="121"/>
        <end position="165"/>
    </location>
</feature>
<evidence type="ECO:0000256" key="1">
    <source>
        <dbReference type="ARBA" id="ARBA00022723"/>
    </source>
</evidence>
<gene>
    <name evidence="6" type="ORF">ABL78_3281</name>
</gene>
<dbReference type="GO" id="GO:0008270">
    <property type="term" value="F:zinc ion binding"/>
    <property type="evidence" value="ECO:0007669"/>
    <property type="project" value="UniProtKB-KW"/>
</dbReference>
<dbReference type="PROSITE" id="PS50865">
    <property type="entry name" value="ZF_MYND_2"/>
    <property type="match status" value="1"/>
</dbReference>
<dbReference type="Gene3D" id="6.10.140.2220">
    <property type="match status" value="1"/>
</dbReference>